<dbReference type="RefSeq" id="WP_137829152.1">
    <property type="nucleotide sequence ID" value="NZ_BPRE01000002.1"/>
</dbReference>
<reference evidence="3" key="2">
    <citation type="submission" date="2021-08" db="EMBL/GenBank/DDBJ databases">
        <authorList>
            <person name="Tani A."/>
            <person name="Ola A."/>
            <person name="Ogura Y."/>
            <person name="Katsura K."/>
            <person name="Hayashi T."/>
        </authorList>
    </citation>
    <scope>NUCLEOTIDE SEQUENCE</scope>
    <source>
        <strain evidence="3">DSM 14458</strain>
    </source>
</reference>
<evidence type="ECO:0000256" key="2">
    <source>
        <dbReference type="ARBA" id="ARBA00022649"/>
    </source>
</evidence>
<dbReference type="EMBL" id="BPRE01000002">
    <property type="protein sequence ID" value="GJE74464.1"/>
    <property type="molecule type" value="Genomic_DNA"/>
</dbReference>
<dbReference type="PANTHER" id="PTHR36582:SF2">
    <property type="entry name" value="ANTITOXIN PARD"/>
    <property type="match status" value="1"/>
</dbReference>
<gene>
    <name evidence="3" type="ORF">BGCPKDLD_1034</name>
</gene>
<accession>A0ABQ4UQQ9</accession>
<evidence type="ECO:0008006" key="5">
    <source>
        <dbReference type="Google" id="ProtNLM"/>
    </source>
</evidence>
<keyword evidence="2" id="KW-1277">Toxin-antitoxin system</keyword>
<dbReference type="Proteomes" id="UP001055093">
    <property type="component" value="Unassembled WGS sequence"/>
</dbReference>
<keyword evidence="4" id="KW-1185">Reference proteome</keyword>
<name>A0ABQ4UQQ9_9HYPH</name>
<dbReference type="Pfam" id="PF03693">
    <property type="entry name" value="ParD_antitoxin"/>
    <property type="match status" value="1"/>
</dbReference>
<proteinExistence type="inferred from homology"/>
<comment type="caution">
    <text evidence="3">The sequence shown here is derived from an EMBL/GenBank/DDBJ whole genome shotgun (WGS) entry which is preliminary data.</text>
</comment>
<dbReference type="PANTHER" id="PTHR36582">
    <property type="entry name" value="ANTITOXIN PARD"/>
    <property type="match status" value="1"/>
</dbReference>
<sequence>MPSSADLGPHLEGYVASLVREGRYSSRSDVLREGVRLIEEREKRLAALDAALDRGISDIDAGRVIDADEVRARLITKYAALDTTSARRG</sequence>
<evidence type="ECO:0000256" key="1">
    <source>
        <dbReference type="ARBA" id="ARBA00008580"/>
    </source>
</evidence>
<organism evidence="3 4">
    <name type="scientific">Methylorubrum suomiense</name>
    <dbReference type="NCBI Taxonomy" id="144191"/>
    <lineage>
        <taxon>Bacteria</taxon>
        <taxon>Pseudomonadati</taxon>
        <taxon>Pseudomonadota</taxon>
        <taxon>Alphaproteobacteria</taxon>
        <taxon>Hyphomicrobiales</taxon>
        <taxon>Methylobacteriaceae</taxon>
        <taxon>Methylorubrum</taxon>
    </lineage>
</organism>
<comment type="similarity">
    <text evidence="1">Belongs to the ParD antitoxin family.</text>
</comment>
<evidence type="ECO:0000313" key="4">
    <source>
        <dbReference type="Proteomes" id="UP001055093"/>
    </source>
</evidence>
<dbReference type="SUPFAM" id="SSF47598">
    <property type="entry name" value="Ribbon-helix-helix"/>
    <property type="match status" value="1"/>
</dbReference>
<dbReference type="InterPro" id="IPR010985">
    <property type="entry name" value="Ribbon_hlx_hlx"/>
</dbReference>
<protein>
    <recommendedName>
        <fullName evidence="5">Type II toxin-antitoxin system ParD family antitoxin</fullName>
    </recommendedName>
</protein>
<dbReference type="Gene3D" id="6.10.10.120">
    <property type="entry name" value="Antitoxin ParD1-like"/>
    <property type="match status" value="1"/>
</dbReference>
<dbReference type="NCBIfam" id="TIGR02606">
    <property type="entry name" value="antidote_CC2985"/>
    <property type="match status" value="1"/>
</dbReference>
<dbReference type="InterPro" id="IPR038296">
    <property type="entry name" value="ParD_sf"/>
</dbReference>
<dbReference type="InterPro" id="IPR022789">
    <property type="entry name" value="ParD"/>
</dbReference>
<reference evidence="3" key="1">
    <citation type="journal article" date="2021" name="Front. Microbiol.">
        <title>Comprehensive Comparative Genomics and Phenotyping of Methylobacterium Species.</title>
        <authorList>
            <person name="Alessa O."/>
            <person name="Ogura Y."/>
            <person name="Fujitani Y."/>
            <person name="Takami H."/>
            <person name="Hayashi T."/>
            <person name="Sahin N."/>
            <person name="Tani A."/>
        </authorList>
    </citation>
    <scope>NUCLEOTIDE SEQUENCE</scope>
    <source>
        <strain evidence="3">DSM 14458</strain>
    </source>
</reference>
<evidence type="ECO:0000313" key="3">
    <source>
        <dbReference type="EMBL" id="GJE74464.1"/>
    </source>
</evidence>